<evidence type="ECO:0000256" key="1">
    <source>
        <dbReference type="ARBA" id="ARBA00022737"/>
    </source>
</evidence>
<dbReference type="PANTHER" id="PTHR23004">
    <property type="entry name" value="DOUBLECORTIN DOMAIN CONTAINING 2"/>
    <property type="match status" value="1"/>
</dbReference>
<dbReference type="GO" id="GO:0005815">
    <property type="term" value="C:microtubule organizing center"/>
    <property type="evidence" value="ECO:0007669"/>
    <property type="project" value="TreeGrafter"/>
</dbReference>
<sequence length="331" mass="37369">MSGRSDLPATKTITVYRNGDAFFPGRKIVVNPRQVSTFESFLTSLTRGIEAPFGAVRRLYTPAQGHKVKRLDDLNHGSVYVAAGNEQFKKLDRIVASARWRRTTDESCTIKVMFFVVVFTNGDVLVPPTRIRIPKYTLRNWENVLAMVTDKVHLRTGAVYRLCTLEGDPVCGSTELEKNQHYVAVGAEKFKALPYDQQTSLFFCCFISLPRPTNGCRNSKEYQQTLPLVFSAQNKRSEMAGAAEVQEDRQVKVDLPIDQVKHNPIQYCSLMRSLWCACDIDLCGPGQIKNNEIQHLCQVEMSAGSEVRLSQWKRAKDGELESDAHLSKLFL</sequence>
<keyword evidence="1" id="KW-0677">Repeat</keyword>
<reference evidence="3" key="1">
    <citation type="submission" date="2025-08" db="UniProtKB">
        <authorList>
            <consortium name="Ensembl"/>
        </authorList>
    </citation>
    <scope>IDENTIFICATION</scope>
</reference>
<proteinExistence type="predicted"/>
<dbReference type="Ensembl" id="ENSSLDT00000005540.1">
    <property type="protein sequence ID" value="ENSSLDP00000005368.1"/>
    <property type="gene ID" value="ENSSLDG00000004259.1"/>
</dbReference>
<dbReference type="GeneTree" id="ENSGT00940000164359"/>
<accession>A0A3B4WX49</accession>
<dbReference type="GO" id="GO:0005874">
    <property type="term" value="C:microtubule"/>
    <property type="evidence" value="ECO:0007669"/>
    <property type="project" value="TreeGrafter"/>
</dbReference>
<keyword evidence="4" id="KW-1185">Reference proteome</keyword>
<dbReference type="PROSITE" id="PS50309">
    <property type="entry name" value="DC"/>
    <property type="match status" value="2"/>
</dbReference>
<reference evidence="3" key="2">
    <citation type="submission" date="2025-09" db="UniProtKB">
        <authorList>
            <consortium name="Ensembl"/>
        </authorList>
    </citation>
    <scope>IDENTIFICATION</scope>
</reference>
<evidence type="ECO:0000313" key="3">
    <source>
        <dbReference type="Ensembl" id="ENSSLDP00000005368.1"/>
    </source>
</evidence>
<dbReference type="CDD" id="cd17071">
    <property type="entry name" value="DCX1_DCDC2_like"/>
    <property type="match status" value="1"/>
</dbReference>
<feature type="domain" description="Doublecortin" evidence="2">
    <location>
        <begin position="114"/>
        <end position="196"/>
    </location>
</feature>
<evidence type="ECO:0000313" key="4">
    <source>
        <dbReference type="Proteomes" id="UP000261360"/>
    </source>
</evidence>
<organism evidence="3 4">
    <name type="scientific">Seriola lalandi dorsalis</name>
    <dbReference type="NCBI Taxonomy" id="1841481"/>
    <lineage>
        <taxon>Eukaryota</taxon>
        <taxon>Metazoa</taxon>
        <taxon>Chordata</taxon>
        <taxon>Craniata</taxon>
        <taxon>Vertebrata</taxon>
        <taxon>Euteleostomi</taxon>
        <taxon>Actinopterygii</taxon>
        <taxon>Neopterygii</taxon>
        <taxon>Teleostei</taxon>
        <taxon>Neoteleostei</taxon>
        <taxon>Acanthomorphata</taxon>
        <taxon>Carangaria</taxon>
        <taxon>Carangiformes</taxon>
        <taxon>Carangidae</taxon>
        <taxon>Seriola</taxon>
    </lineage>
</organism>
<dbReference type="InterPro" id="IPR003533">
    <property type="entry name" value="Doublecortin_dom"/>
</dbReference>
<dbReference type="PANTHER" id="PTHR23004:SF9">
    <property type="entry name" value="DOUBLECORTIN DOMAIN-CONTAINING PROTEIN 2C"/>
    <property type="match status" value="1"/>
</dbReference>
<protein>
    <submittedName>
        <fullName evidence="3">Si:dkey-25g12.4</fullName>
    </submittedName>
</protein>
<dbReference type="InterPro" id="IPR036572">
    <property type="entry name" value="Doublecortin_dom_sf"/>
</dbReference>
<dbReference type="SUPFAM" id="SSF89837">
    <property type="entry name" value="Doublecortin (DC)"/>
    <property type="match status" value="2"/>
</dbReference>
<dbReference type="Proteomes" id="UP000261360">
    <property type="component" value="Unplaced"/>
</dbReference>
<dbReference type="FunFam" id="3.10.20.230:FF:000004">
    <property type="entry name" value="Doublecortin domain containing 2"/>
    <property type="match status" value="1"/>
</dbReference>
<dbReference type="SMART" id="SM00537">
    <property type="entry name" value="DCX"/>
    <property type="match status" value="2"/>
</dbReference>
<dbReference type="AlphaFoldDB" id="A0A3B4WX49"/>
<feature type="domain" description="Doublecortin" evidence="2">
    <location>
        <begin position="11"/>
        <end position="94"/>
    </location>
</feature>
<dbReference type="GO" id="GO:0035556">
    <property type="term" value="P:intracellular signal transduction"/>
    <property type="evidence" value="ECO:0007669"/>
    <property type="project" value="InterPro"/>
</dbReference>
<dbReference type="Pfam" id="PF03607">
    <property type="entry name" value="DCX"/>
    <property type="match status" value="2"/>
</dbReference>
<name>A0A3B4WX49_SERLL</name>
<dbReference type="Gene3D" id="3.10.20.230">
    <property type="entry name" value="Doublecortin domain"/>
    <property type="match status" value="2"/>
</dbReference>
<evidence type="ECO:0000259" key="2">
    <source>
        <dbReference type="PROSITE" id="PS50309"/>
    </source>
</evidence>
<dbReference type="STRING" id="1841481.ENSSLDP00000005368"/>